<evidence type="ECO:0000259" key="6">
    <source>
        <dbReference type="PROSITE" id="PS50003"/>
    </source>
</evidence>
<accession>A0AAW0H7R4</accession>
<keyword evidence="3" id="KW-0862">Zinc</keyword>
<feature type="domain" description="PH" evidence="6">
    <location>
        <begin position="1"/>
        <end position="37"/>
    </location>
</feature>
<feature type="transmembrane region" description="Helical" evidence="5">
    <location>
        <begin position="168"/>
        <end position="193"/>
    </location>
</feature>
<dbReference type="AlphaFoldDB" id="A0AAW0H7R4"/>
<protein>
    <recommendedName>
        <fullName evidence="6">PH domain-containing protein</fullName>
    </recommendedName>
</protein>
<feature type="transmembrane region" description="Helical" evidence="5">
    <location>
        <begin position="263"/>
        <end position="289"/>
    </location>
</feature>
<dbReference type="GO" id="GO:0035556">
    <property type="term" value="P:intracellular signal transduction"/>
    <property type="evidence" value="ECO:0007669"/>
    <property type="project" value="InterPro"/>
</dbReference>
<dbReference type="PROSITE" id="PS50003">
    <property type="entry name" value="PH_DOMAIN"/>
    <property type="match status" value="1"/>
</dbReference>
<dbReference type="SUPFAM" id="SSF50729">
    <property type="entry name" value="PH domain-like"/>
    <property type="match status" value="1"/>
</dbReference>
<keyword evidence="8" id="KW-1185">Reference proteome</keyword>
<reference evidence="7 8" key="1">
    <citation type="journal article" date="2023" name="bioRxiv">
        <title>Conserved and derived expression patterns and positive selection on dental genes reveal complex evolutionary context of ever-growing rodent molars.</title>
        <authorList>
            <person name="Calamari Z.T."/>
            <person name="Song A."/>
            <person name="Cohen E."/>
            <person name="Akter M."/>
            <person name="Roy R.D."/>
            <person name="Hallikas O."/>
            <person name="Christensen M.M."/>
            <person name="Li P."/>
            <person name="Marangoni P."/>
            <person name="Jernvall J."/>
            <person name="Klein O.D."/>
        </authorList>
    </citation>
    <scope>NUCLEOTIDE SEQUENCE [LARGE SCALE GENOMIC DNA]</scope>
    <source>
        <strain evidence="7">V071</strain>
    </source>
</reference>
<evidence type="ECO:0000256" key="1">
    <source>
        <dbReference type="ARBA" id="ARBA00022723"/>
    </source>
</evidence>
<dbReference type="Proteomes" id="UP001488838">
    <property type="component" value="Unassembled WGS sequence"/>
</dbReference>
<dbReference type="InterPro" id="IPR039360">
    <property type="entry name" value="Ras_GTPase"/>
</dbReference>
<feature type="transmembrane region" description="Helical" evidence="5">
    <location>
        <begin position="134"/>
        <end position="161"/>
    </location>
</feature>
<dbReference type="PANTHER" id="PTHR10194:SF3">
    <property type="entry name" value="RASGAP-ACTIVATING-LIKE PROTEIN 1"/>
    <property type="match status" value="1"/>
</dbReference>
<evidence type="ECO:0000256" key="4">
    <source>
        <dbReference type="PROSITE-ProRule" id="PRU00432"/>
    </source>
</evidence>
<evidence type="ECO:0000256" key="5">
    <source>
        <dbReference type="SAM" id="Phobius"/>
    </source>
</evidence>
<keyword evidence="2 4" id="KW-0863">Zinc-finger</keyword>
<sequence length="373" mass="41119">MQVVTQDGTGVPHTTYLQCKNVNDLNQWLSALRKASAANQDKLAACHPGAFRSGRWTCCLQAERLAAGCSRTHSAVTLGDWSDPLDPDAEAQAVYRQLLLGRDQLRNVYGDRVGIGWDDDGDGGDGGDDGDNDMVMVVMMTVMMMVMIVMMVVVIMMMMVVMVMMVMVMVVVVMIVMMMMVVVVVMVMVMMVVVMMVMVMVMMMMVMMVVMVMMVMVMVVVVMIVMMMMVVVVVMVMVMMVVVIIVMVMVMMMMVMVVVMVMVVMMLVVVVMMMMMMVVVVVMVVMMVVGSGGGYDGSGGDEPLVSPASSRESWPPRAQFTMLNPMACSFPSGVPTEVLAQQRDATTHLLQVLDDLEQAHKEFQKQGQGQMAL</sequence>
<organism evidence="7 8">
    <name type="scientific">Myodes glareolus</name>
    <name type="common">Bank vole</name>
    <name type="synonym">Clethrionomys glareolus</name>
    <dbReference type="NCBI Taxonomy" id="447135"/>
    <lineage>
        <taxon>Eukaryota</taxon>
        <taxon>Metazoa</taxon>
        <taxon>Chordata</taxon>
        <taxon>Craniata</taxon>
        <taxon>Vertebrata</taxon>
        <taxon>Euteleostomi</taxon>
        <taxon>Mammalia</taxon>
        <taxon>Eutheria</taxon>
        <taxon>Euarchontoglires</taxon>
        <taxon>Glires</taxon>
        <taxon>Rodentia</taxon>
        <taxon>Myomorpha</taxon>
        <taxon>Muroidea</taxon>
        <taxon>Cricetidae</taxon>
        <taxon>Arvicolinae</taxon>
        <taxon>Myodes</taxon>
    </lineage>
</organism>
<evidence type="ECO:0000256" key="2">
    <source>
        <dbReference type="ARBA" id="ARBA00022771"/>
    </source>
</evidence>
<evidence type="ECO:0000256" key="3">
    <source>
        <dbReference type="ARBA" id="ARBA00022833"/>
    </source>
</evidence>
<dbReference type="PROSITE" id="PS51113">
    <property type="entry name" value="ZF_BTK"/>
    <property type="match status" value="1"/>
</dbReference>
<comment type="caution">
    <text evidence="7">The sequence shown here is derived from an EMBL/GenBank/DDBJ whole genome shotgun (WGS) entry which is preliminary data.</text>
</comment>
<keyword evidence="5" id="KW-0812">Transmembrane</keyword>
<name>A0AAW0H7R4_MYOGA</name>
<evidence type="ECO:0000313" key="7">
    <source>
        <dbReference type="EMBL" id="KAK7798934.1"/>
    </source>
</evidence>
<keyword evidence="5" id="KW-0472">Membrane</keyword>
<evidence type="ECO:0000313" key="8">
    <source>
        <dbReference type="Proteomes" id="UP001488838"/>
    </source>
</evidence>
<dbReference type="EMBL" id="JBBHLL010000647">
    <property type="protein sequence ID" value="KAK7798934.1"/>
    <property type="molecule type" value="Genomic_DNA"/>
</dbReference>
<gene>
    <name evidence="7" type="ORF">U0070_026026</name>
</gene>
<dbReference type="PANTHER" id="PTHR10194">
    <property type="entry name" value="RAS GTPASE-ACTIVATING PROTEINS"/>
    <property type="match status" value="1"/>
</dbReference>
<dbReference type="GO" id="GO:0008270">
    <property type="term" value="F:zinc ion binding"/>
    <property type="evidence" value="ECO:0007669"/>
    <property type="project" value="UniProtKB-KW"/>
</dbReference>
<dbReference type="Pfam" id="PF00779">
    <property type="entry name" value="BTK"/>
    <property type="match status" value="1"/>
</dbReference>
<keyword evidence="1" id="KW-0479">Metal-binding</keyword>
<feature type="transmembrane region" description="Helical" evidence="5">
    <location>
        <begin position="199"/>
        <end position="225"/>
    </location>
</feature>
<dbReference type="SMART" id="SM00107">
    <property type="entry name" value="BTK"/>
    <property type="match status" value="1"/>
</dbReference>
<dbReference type="InterPro" id="IPR001562">
    <property type="entry name" value="Znf_Btk_motif"/>
</dbReference>
<proteinExistence type="predicted"/>
<dbReference type="InterPro" id="IPR001849">
    <property type="entry name" value="PH_domain"/>
</dbReference>
<keyword evidence="5" id="KW-1133">Transmembrane helix</keyword>
<dbReference type="Gene3D" id="2.30.29.30">
    <property type="entry name" value="Pleckstrin-homology domain (PH domain)/Phosphotyrosine-binding domain (PTB)"/>
    <property type="match status" value="1"/>
</dbReference>
<feature type="transmembrane region" description="Helical" evidence="5">
    <location>
        <begin position="232"/>
        <end position="257"/>
    </location>
</feature>
<dbReference type="InterPro" id="IPR011993">
    <property type="entry name" value="PH-like_dom_sf"/>
</dbReference>